<dbReference type="Gene3D" id="3.50.4.20">
    <property type="match status" value="1"/>
</dbReference>
<comment type="caution">
    <text evidence="2">The sequence shown here is derived from an EMBL/GenBank/DDBJ whole genome shotgun (WGS) entry which is preliminary data.</text>
</comment>
<feature type="region of interest" description="Disordered" evidence="1">
    <location>
        <begin position="138"/>
        <end position="270"/>
    </location>
</feature>
<dbReference type="Proteomes" id="UP001597244">
    <property type="component" value="Unassembled WGS sequence"/>
</dbReference>
<accession>A0ABW4DQY2</accession>
<evidence type="ECO:0000313" key="3">
    <source>
        <dbReference type="Proteomes" id="UP001597244"/>
    </source>
</evidence>
<feature type="compositionally biased region" description="Basic and acidic residues" evidence="1">
    <location>
        <begin position="194"/>
        <end position="207"/>
    </location>
</feature>
<protein>
    <submittedName>
        <fullName evidence="2">YutD-like domain-containing protein</fullName>
    </submittedName>
</protein>
<feature type="compositionally biased region" description="Basic and acidic residues" evidence="1">
    <location>
        <begin position="239"/>
        <end position="249"/>
    </location>
</feature>
<dbReference type="PIRSF" id="PIRSF012565">
    <property type="entry name" value="DUF1027"/>
    <property type="match status" value="1"/>
</dbReference>
<evidence type="ECO:0000313" key="2">
    <source>
        <dbReference type="EMBL" id="MFD1465645.1"/>
    </source>
</evidence>
<evidence type="ECO:0000256" key="1">
    <source>
        <dbReference type="SAM" id="MobiDB-lite"/>
    </source>
</evidence>
<feature type="compositionally biased region" description="Basic and acidic residues" evidence="1">
    <location>
        <begin position="259"/>
        <end position="270"/>
    </location>
</feature>
<feature type="compositionally biased region" description="Polar residues" evidence="1">
    <location>
        <begin position="165"/>
        <end position="193"/>
    </location>
</feature>
<dbReference type="Pfam" id="PF06265">
    <property type="entry name" value="YutD-like"/>
    <property type="match status" value="1"/>
</dbReference>
<proteinExistence type="predicted"/>
<feature type="compositionally biased region" description="Basic residues" evidence="1">
    <location>
        <begin position="154"/>
        <end position="164"/>
    </location>
</feature>
<keyword evidence="3" id="KW-1185">Reference proteome</keyword>
<dbReference type="InterPro" id="IPR009370">
    <property type="entry name" value="YutD-like"/>
</dbReference>
<dbReference type="InterPro" id="IPR038141">
    <property type="entry name" value="YutD-like_sf"/>
</dbReference>
<feature type="compositionally biased region" description="Polar residues" evidence="1">
    <location>
        <begin position="143"/>
        <end position="152"/>
    </location>
</feature>
<dbReference type="EMBL" id="JBHTOF010000070">
    <property type="protein sequence ID" value="MFD1465645.1"/>
    <property type="molecule type" value="Genomic_DNA"/>
</dbReference>
<feature type="compositionally biased region" description="Polar residues" evidence="1">
    <location>
        <begin position="213"/>
        <end position="231"/>
    </location>
</feature>
<name>A0ABW4DQY2_9LACO</name>
<reference evidence="3" key="1">
    <citation type="journal article" date="2019" name="Int. J. Syst. Evol. Microbiol.">
        <title>The Global Catalogue of Microorganisms (GCM) 10K type strain sequencing project: providing services to taxonomists for standard genome sequencing and annotation.</title>
        <authorList>
            <consortium name="The Broad Institute Genomics Platform"/>
            <consortium name="The Broad Institute Genome Sequencing Center for Infectious Disease"/>
            <person name="Wu L."/>
            <person name="Ma J."/>
        </authorList>
    </citation>
    <scope>NUCLEOTIDE SEQUENCE [LARGE SCALE GENOMIC DNA]</scope>
    <source>
        <strain evidence="3">CCM 8951</strain>
    </source>
</reference>
<organism evidence="2 3">
    <name type="scientific">Lapidilactobacillus mulanensis</name>
    <dbReference type="NCBI Taxonomy" id="2485999"/>
    <lineage>
        <taxon>Bacteria</taxon>
        <taxon>Bacillati</taxon>
        <taxon>Bacillota</taxon>
        <taxon>Bacilli</taxon>
        <taxon>Lactobacillales</taxon>
        <taxon>Lactobacillaceae</taxon>
        <taxon>Lapidilactobacillus</taxon>
    </lineage>
</organism>
<gene>
    <name evidence="2" type="ORF">ACFQ4L_06075</name>
</gene>
<sequence length="270" mass="30840">MATSLTESTQDELQTLKVTPGVFNIKHEEDEDYRGTVVTVADAEHITAGTNTFSLVKDYRDGFDAERFGQRFEQILNKYDYVVGDWGFEQLRLRGFYNDKNHSANRDQTISTLQDYLLEFCNFGCAFFVLQNSAPERVHQENHQTTSNNGGNKVTRHNTSHHSTSKQPTRNNASSNRKKTTNQPQAKTKSPVTRNEKSTSKPRDHQKNKNTKPRTNQKSTRPTNQKSSASQPKPVAKKPSVDHKNDHKNSTTTKPATPRQHEFHIRQLDK</sequence>
<dbReference type="RefSeq" id="WP_125578874.1">
    <property type="nucleotide sequence ID" value="NZ_JBHTOF010000070.1"/>
</dbReference>